<dbReference type="RefSeq" id="WP_101330619.1">
    <property type="nucleotide sequence ID" value="NZ_PJNH01000001.1"/>
</dbReference>
<evidence type="ECO:0000256" key="2">
    <source>
        <dbReference type="SAM" id="Phobius"/>
    </source>
</evidence>
<keyword evidence="2" id="KW-0812">Transmembrane</keyword>
<reference evidence="3 4" key="1">
    <citation type="submission" date="2017-06" db="EMBL/GenBank/DDBJ databases">
        <title>the draft geome sequence of Illustriluteabacillus marina B3227.</title>
        <authorList>
            <person name="He R.-H."/>
            <person name="Du Z.-J."/>
        </authorList>
    </citation>
    <scope>NUCLEOTIDE SEQUENCE [LARGE SCALE GENOMIC DNA]</scope>
    <source>
        <strain evidence="3 4">B3227</strain>
    </source>
</reference>
<protein>
    <submittedName>
        <fullName evidence="3">Uncharacterized protein</fullName>
    </submittedName>
</protein>
<keyword evidence="2" id="KW-1133">Transmembrane helix</keyword>
<evidence type="ECO:0000256" key="1">
    <source>
        <dbReference type="SAM" id="MobiDB-lite"/>
    </source>
</evidence>
<organism evidence="3 4">
    <name type="scientific">Halalkalibacillus sediminis</name>
    <dbReference type="NCBI Taxonomy" id="2018042"/>
    <lineage>
        <taxon>Bacteria</taxon>
        <taxon>Bacillati</taxon>
        <taxon>Bacillota</taxon>
        <taxon>Bacilli</taxon>
        <taxon>Bacillales</taxon>
        <taxon>Bacillaceae</taxon>
        <taxon>Halalkalibacillus</taxon>
    </lineage>
</organism>
<keyword evidence="2" id="KW-0472">Membrane</keyword>
<evidence type="ECO:0000313" key="4">
    <source>
        <dbReference type="Proteomes" id="UP000243524"/>
    </source>
</evidence>
<proteinExistence type="predicted"/>
<feature type="region of interest" description="Disordered" evidence="1">
    <location>
        <begin position="1"/>
        <end position="41"/>
    </location>
</feature>
<dbReference type="Proteomes" id="UP000243524">
    <property type="component" value="Unassembled WGS sequence"/>
</dbReference>
<evidence type="ECO:0000313" key="3">
    <source>
        <dbReference type="EMBL" id="PKR78875.1"/>
    </source>
</evidence>
<accession>A0A2I0QX42</accession>
<comment type="caution">
    <text evidence="3">The sequence shown here is derived from an EMBL/GenBank/DDBJ whole genome shotgun (WGS) entry which is preliminary data.</text>
</comment>
<gene>
    <name evidence="3" type="ORF">CEY16_03720</name>
</gene>
<keyword evidence="4" id="KW-1185">Reference proteome</keyword>
<sequence length="77" mass="8995">MTEEALSEDKWISTTEDEEDIYSLPPRSRKNQREVENEEEVVEHPSLFIHRVSIHVIMVLFILLTIGIPIIYSSMLP</sequence>
<dbReference type="EMBL" id="PJNH01000001">
    <property type="protein sequence ID" value="PKR78875.1"/>
    <property type="molecule type" value="Genomic_DNA"/>
</dbReference>
<feature type="transmembrane region" description="Helical" evidence="2">
    <location>
        <begin position="52"/>
        <end position="72"/>
    </location>
</feature>
<dbReference type="AlphaFoldDB" id="A0A2I0QX42"/>
<name>A0A2I0QX42_9BACI</name>